<proteinExistence type="predicted"/>
<reference evidence="2 4" key="1">
    <citation type="journal article" date="2020" name="Stud. Mycol.">
        <title>101 Dothideomycetes genomes: a test case for predicting lifestyles and emergence of pathogens.</title>
        <authorList>
            <person name="Haridas S."/>
            <person name="Albert R."/>
            <person name="Binder M."/>
            <person name="Bloem J."/>
            <person name="Labutti K."/>
            <person name="Salamov A."/>
            <person name="Andreopoulos B."/>
            <person name="Baker S."/>
            <person name="Barry K."/>
            <person name="Bills G."/>
            <person name="Bluhm B."/>
            <person name="Cannon C."/>
            <person name="Castanera R."/>
            <person name="Culley D."/>
            <person name="Daum C."/>
            <person name="Ezra D."/>
            <person name="Gonzalez J."/>
            <person name="Henrissat B."/>
            <person name="Kuo A."/>
            <person name="Liang C."/>
            <person name="Lipzen A."/>
            <person name="Lutzoni F."/>
            <person name="Magnuson J."/>
            <person name="Mondo S."/>
            <person name="Nolan M."/>
            <person name="Ohm R."/>
            <person name="Pangilinan J."/>
            <person name="Park H.-J."/>
            <person name="Ramirez L."/>
            <person name="Alfaro M."/>
            <person name="Sun H."/>
            <person name="Tritt A."/>
            <person name="Yoshinaga Y."/>
            <person name="Zwiers L.-H."/>
            <person name="Turgeon B."/>
            <person name="Goodwin S."/>
            <person name="Spatafora J."/>
            <person name="Crous P."/>
            <person name="Grigoriev I."/>
        </authorList>
    </citation>
    <scope>NUCLEOTIDE SEQUENCE</scope>
    <source>
        <strain evidence="2 4">CBS 304.34</strain>
    </source>
</reference>
<dbReference type="AlphaFoldDB" id="A0A6A6Z172"/>
<organism evidence="2">
    <name type="scientific">Mytilinidion resinicola</name>
    <dbReference type="NCBI Taxonomy" id="574789"/>
    <lineage>
        <taxon>Eukaryota</taxon>
        <taxon>Fungi</taxon>
        <taxon>Dikarya</taxon>
        <taxon>Ascomycota</taxon>
        <taxon>Pezizomycotina</taxon>
        <taxon>Dothideomycetes</taxon>
        <taxon>Pleosporomycetidae</taxon>
        <taxon>Mytilinidiales</taxon>
        <taxon>Mytilinidiaceae</taxon>
        <taxon>Mytilinidion</taxon>
    </lineage>
</organism>
<evidence type="ECO:0000313" key="3">
    <source>
        <dbReference type="Proteomes" id="UP000504636"/>
    </source>
</evidence>
<keyword evidence="3" id="KW-1185">Reference proteome</keyword>
<reference evidence="4" key="2">
    <citation type="submission" date="2020-04" db="EMBL/GenBank/DDBJ databases">
        <authorList>
            <consortium name="NCBI Genome Project"/>
        </authorList>
    </citation>
    <scope>NUCLEOTIDE SEQUENCE</scope>
    <source>
        <strain evidence="4">CBS 304.34</strain>
    </source>
</reference>
<dbReference type="RefSeq" id="XP_033581433.1">
    <property type="nucleotide sequence ID" value="XM_033719318.1"/>
</dbReference>
<gene>
    <name evidence="2 4" type="ORF">BDZ99DRAFT_460117</name>
</gene>
<sequence length="108" mass="11539">MDASWPRLRPAMHAEAHQRSTGIDTGPSPRLAQPSYWIHRPVATWLAALGVPIVRLGASLCGLILIAQPATLLGAETVAAPFALSSPVRKPARVFTRWLTLPGAAQRG</sequence>
<protein>
    <submittedName>
        <fullName evidence="2 4">Uncharacterized protein</fullName>
    </submittedName>
</protein>
<evidence type="ECO:0000313" key="2">
    <source>
        <dbReference type="EMBL" id="KAF2814469.1"/>
    </source>
</evidence>
<dbReference type="EMBL" id="MU003695">
    <property type="protein sequence ID" value="KAF2814469.1"/>
    <property type="molecule type" value="Genomic_DNA"/>
</dbReference>
<accession>A0A6A6Z172</accession>
<name>A0A6A6Z172_9PEZI</name>
<evidence type="ECO:0000256" key="1">
    <source>
        <dbReference type="SAM" id="MobiDB-lite"/>
    </source>
</evidence>
<dbReference type="GeneID" id="54460211"/>
<feature type="region of interest" description="Disordered" evidence="1">
    <location>
        <begin position="1"/>
        <end position="29"/>
    </location>
</feature>
<reference evidence="4" key="3">
    <citation type="submission" date="2025-04" db="UniProtKB">
        <authorList>
            <consortium name="RefSeq"/>
        </authorList>
    </citation>
    <scope>IDENTIFICATION</scope>
    <source>
        <strain evidence="4">CBS 304.34</strain>
    </source>
</reference>
<dbReference type="Proteomes" id="UP000504636">
    <property type="component" value="Unplaced"/>
</dbReference>
<evidence type="ECO:0000313" key="4">
    <source>
        <dbReference type="RefSeq" id="XP_033581433.1"/>
    </source>
</evidence>